<evidence type="ECO:0000256" key="7">
    <source>
        <dbReference type="ARBA" id="ARBA00022723"/>
    </source>
</evidence>
<dbReference type="Proteomes" id="UP000005408">
    <property type="component" value="Unassembled WGS sequence"/>
</dbReference>
<name>A0A8W8IQ77_MAGGI</name>
<comment type="cofactor">
    <cofactor evidence="1">
        <name>Zn(2+)</name>
        <dbReference type="ChEBI" id="CHEBI:29105"/>
    </cofactor>
</comment>
<dbReference type="FunFam" id="3.40.630.10:FF:000013">
    <property type="entry name" value="carboxypeptidase N catalytic chain"/>
    <property type="match status" value="1"/>
</dbReference>
<keyword evidence="10" id="KW-0862">Zinc</keyword>
<dbReference type="CDD" id="cd03858">
    <property type="entry name" value="M14_CP_N-E_like"/>
    <property type="match status" value="1"/>
</dbReference>
<comment type="similarity">
    <text evidence="3 13">Belongs to the peptidase M14 family.</text>
</comment>
<keyword evidence="5" id="KW-0121">Carboxypeptidase</keyword>
<dbReference type="PROSITE" id="PS52035">
    <property type="entry name" value="PEPTIDASE_M14"/>
    <property type="match status" value="1"/>
</dbReference>
<dbReference type="PRINTS" id="PR00765">
    <property type="entry name" value="CRBOXYPTASEA"/>
</dbReference>
<feature type="signal peptide" evidence="14">
    <location>
        <begin position="1"/>
        <end position="18"/>
    </location>
</feature>
<dbReference type="AlphaFoldDB" id="A0A8W8IQ77"/>
<evidence type="ECO:0000256" key="5">
    <source>
        <dbReference type="ARBA" id="ARBA00022645"/>
    </source>
</evidence>
<keyword evidence="7" id="KW-0479">Metal-binding</keyword>
<evidence type="ECO:0000256" key="9">
    <source>
        <dbReference type="ARBA" id="ARBA00022801"/>
    </source>
</evidence>
<feature type="domain" description="Peptidase M14" evidence="15">
    <location>
        <begin position="27"/>
        <end position="353"/>
    </location>
</feature>
<dbReference type="GO" id="GO:0006518">
    <property type="term" value="P:peptide metabolic process"/>
    <property type="evidence" value="ECO:0007669"/>
    <property type="project" value="TreeGrafter"/>
</dbReference>
<reference evidence="16" key="1">
    <citation type="submission" date="2022-08" db="UniProtKB">
        <authorList>
            <consortium name="EnsemblMetazoa"/>
        </authorList>
    </citation>
    <scope>IDENTIFICATION</scope>
    <source>
        <strain evidence="16">05x7-T-G4-1.051#20</strain>
    </source>
</reference>
<dbReference type="OMA" id="CDYHEAK"/>
<dbReference type="EnsemblMetazoa" id="G1535.9">
    <property type="protein sequence ID" value="G1535.9:cds"/>
    <property type="gene ID" value="G1535"/>
</dbReference>
<dbReference type="InterPro" id="IPR000834">
    <property type="entry name" value="Peptidase_M14"/>
</dbReference>
<dbReference type="EnsemblMetazoa" id="G1535.12">
    <property type="protein sequence ID" value="G1535.12:cds"/>
    <property type="gene ID" value="G1535"/>
</dbReference>
<evidence type="ECO:0000259" key="15">
    <source>
        <dbReference type="PROSITE" id="PS52035"/>
    </source>
</evidence>
<evidence type="ECO:0000256" key="11">
    <source>
        <dbReference type="ARBA" id="ARBA00023049"/>
    </source>
</evidence>
<keyword evidence="9" id="KW-0378">Hydrolase</keyword>
<dbReference type="PROSITE" id="PS51257">
    <property type="entry name" value="PROKAR_LIPOPROTEIN"/>
    <property type="match status" value="1"/>
</dbReference>
<keyword evidence="8 14" id="KW-0732">Signal</keyword>
<dbReference type="SUPFAM" id="SSF49464">
    <property type="entry name" value="Carboxypeptidase regulatory domain-like"/>
    <property type="match status" value="1"/>
</dbReference>
<evidence type="ECO:0000256" key="2">
    <source>
        <dbReference type="ARBA" id="ARBA00004613"/>
    </source>
</evidence>
<dbReference type="EnsemblMetazoa" id="G1535.4">
    <property type="protein sequence ID" value="G1535.4:cds"/>
    <property type="gene ID" value="G1535"/>
</dbReference>
<evidence type="ECO:0000313" key="16">
    <source>
        <dbReference type="EnsemblMetazoa" id="G1535.4:cds"/>
    </source>
</evidence>
<dbReference type="InterPro" id="IPR057247">
    <property type="entry name" value="CARBOXYPEPT_ZN_2"/>
</dbReference>
<feature type="chain" id="PRO_5042430869" description="Peptidase M14 domain-containing protein" evidence="14">
    <location>
        <begin position="19"/>
        <end position="503"/>
    </location>
</feature>
<dbReference type="InterPro" id="IPR008969">
    <property type="entry name" value="CarboxyPept-like_regulatory"/>
</dbReference>
<dbReference type="OrthoDB" id="10249045at2759"/>
<dbReference type="InterPro" id="IPR050753">
    <property type="entry name" value="Peptidase_M14_domain"/>
</dbReference>
<dbReference type="EnsemblMetazoa" id="G1535.7">
    <property type="protein sequence ID" value="G1535.7:cds"/>
    <property type="gene ID" value="G1535"/>
</dbReference>
<evidence type="ECO:0000313" key="17">
    <source>
        <dbReference type="Proteomes" id="UP000005408"/>
    </source>
</evidence>
<evidence type="ECO:0000256" key="10">
    <source>
        <dbReference type="ARBA" id="ARBA00022833"/>
    </source>
</evidence>
<organism evidence="16 17">
    <name type="scientific">Magallana gigas</name>
    <name type="common">Pacific oyster</name>
    <name type="synonym">Crassostrea gigas</name>
    <dbReference type="NCBI Taxonomy" id="29159"/>
    <lineage>
        <taxon>Eukaryota</taxon>
        <taxon>Metazoa</taxon>
        <taxon>Spiralia</taxon>
        <taxon>Lophotrochozoa</taxon>
        <taxon>Mollusca</taxon>
        <taxon>Bivalvia</taxon>
        <taxon>Autobranchia</taxon>
        <taxon>Pteriomorphia</taxon>
        <taxon>Ostreida</taxon>
        <taxon>Ostreoidea</taxon>
        <taxon>Ostreidae</taxon>
        <taxon>Magallana</taxon>
    </lineage>
</organism>
<dbReference type="GO" id="GO:0004181">
    <property type="term" value="F:metallocarboxypeptidase activity"/>
    <property type="evidence" value="ECO:0007669"/>
    <property type="project" value="InterPro"/>
</dbReference>
<keyword evidence="6" id="KW-0645">Protease</keyword>
<dbReference type="Pfam" id="PF00246">
    <property type="entry name" value="Peptidase_M14"/>
    <property type="match status" value="1"/>
</dbReference>
<evidence type="ECO:0000256" key="6">
    <source>
        <dbReference type="ARBA" id="ARBA00022670"/>
    </source>
</evidence>
<keyword evidence="12" id="KW-0325">Glycoprotein</keyword>
<evidence type="ECO:0000256" key="13">
    <source>
        <dbReference type="PROSITE-ProRule" id="PRU01379"/>
    </source>
</evidence>
<feature type="active site" description="Proton donor/acceptor" evidence="13">
    <location>
        <position position="323"/>
    </location>
</feature>
<dbReference type="CDD" id="cd11308">
    <property type="entry name" value="Peptidase_M14NE-CP-C_like"/>
    <property type="match status" value="1"/>
</dbReference>
<dbReference type="PROSITE" id="PS00132">
    <property type="entry name" value="CARBOXYPEPT_ZN_1"/>
    <property type="match status" value="1"/>
</dbReference>
<dbReference type="GO" id="GO:0016485">
    <property type="term" value="P:protein processing"/>
    <property type="evidence" value="ECO:0007669"/>
    <property type="project" value="TreeGrafter"/>
</dbReference>
<dbReference type="GO" id="GO:0005615">
    <property type="term" value="C:extracellular space"/>
    <property type="evidence" value="ECO:0007669"/>
    <property type="project" value="TreeGrafter"/>
</dbReference>
<dbReference type="Gene3D" id="3.40.630.10">
    <property type="entry name" value="Zn peptidases"/>
    <property type="match status" value="1"/>
</dbReference>
<sequence>MRLIAATFLALSIACNRAFELKDFTFGDHDYNSLLNVLNETNKKCPDVSRIYSLDEKTVEGRDLVVIEFTAEKPGTHLAGKPEFKYVGNMHGNEVVSREVLLALIAYLCQGYREQDPEVVWLMDNTRIHIMPSMNPDGWELANSRPRKNGQKPWLDGRANANEVDLNRNFPEVDKLEYKYEKLEGGLNNHIMSLSKALSKMNLAPETRAVIKWLYSIPFVLSSNLHGGDLVANYPYDESRDDRKTSQYSASPDDGLFRYLAKSYSKHHLTMSDPSRKPCDMSGDLELPEFKDGITNGAKWYSVAGGMQDFNYLATNCFETTLELGCNKFPYPEEEKNYWEENKAALLNYMFQVHIGIKGLIQSGGKRVGNATIKVMNMPSGSPIKHDVLSGKQGDYYRLLLDGDYKVRVVAEGFHPEERCITVANKQMQQAQVVNFDLTPSNKERTKGQTGCIPTKQLDLSSGTEQFLQDSLYDKLYGDYVYNTKDYQLYNYLQRILKSVTGN</sequence>
<dbReference type="EnsemblMetazoa" id="G1535.13">
    <property type="protein sequence ID" value="G1535.13:cds"/>
    <property type="gene ID" value="G1535"/>
</dbReference>
<evidence type="ECO:0000256" key="12">
    <source>
        <dbReference type="ARBA" id="ARBA00023180"/>
    </source>
</evidence>
<dbReference type="EnsemblMetazoa" id="G1535.15">
    <property type="protein sequence ID" value="G1535.15:cds"/>
    <property type="gene ID" value="G1535"/>
</dbReference>
<dbReference type="EnsemblMetazoa" id="G1535.14">
    <property type="protein sequence ID" value="G1535.14:cds"/>
    <property type="gene ID" value="G1535"/>
</dbReference>
<evidence type="ECO:0000256" key="4">
    <source>
        <dbReference type="ARBA" id="ARBA00022525"/>
    </source>
</evidence>
<dbReference type="InterPro" id="IPR057246">
    <property type="entry name" value="CARBOXYPEPT_ZN_1"/>
</dbReference>
<dbReference type="GO" id="GO:0008270">
    <property type="term" value="F:zinc ion binding"/>
    <property type="evidence" value="ECO:0007669"/>
    <property type="project" value="InterPro"/>
</dbReference>
<evidence type="ECO:0000256" key="1">
    <source>
        <dbReference type="ARBA" id="ARBA00001947"/>
    </source>
</evidence>
<accession>A0A8W8IQ77</accession>
<dbReference type="Gene3D" id="2.60.40.1120">
    <property type="entry name" value="Carboxypeptidase-like, regulatory domain"/>
    <property type="match status" value="1"/>
</dbReference>
<dbReference type="PROSITE" id="PS00133">
    <property type="entry name" value="CARBOXYPEPT_ZN_2"/>
    <property type="match status" value="1"/>
</dbReference>
<evidence type="ECO:0000256" key="8">
    <source>
        <dbReference type="ARBA" id="ARBA00022729"/>
    </source>
</evidence>
<protein>
    <recommendedName>
        <fullName evidence="15">Peptidase M14 domain-containing protein</fullName>
    </recommendedName>
</protein>
<proteinExistence type="inferred from homology"/>
<keyword evidence="17" id="KW-1185">Reference proteome</keyword>
<keyword evidence="4" id="KW-0964">Secreted</keyword>
<dbReference type="PANTHER" id="PTHR11532:SF62">
    <property type="entry name" value="CARBOXYPEPTIDASE D"/>
    <property type="match status" value="1"/>
</dbReference>
<evidence type="ECO:0000256" key="14">
    <source>
        <dbReference type="SAM" id="SignalP"/>
    </source>
</evidence>
<evidence type="ECO:0000256" key="3">
    <source>
        <dbReference type="ARBA" id="ARBA00005988"/>
    </source>
</evidence>
<dbReference type="SMART" id="SM00631">
    <property type="entry name" value="Zn_pept"/>
    <property type="match status" value="1"/>
</dbReference>
<dbReference type="EnsemblMetazoa" id="G1535.11">
    <property type="protein sequence ID" value="G1535.11:cds"/>
    <property type="gene ID" value="G1535"/>
</dbReference>
<keyword evidence="11" id="KW-0482">Metalloprotease</keyword>
<dbReference type="PANTHER" id="PTHR11532">
    <property type="entry name" value="PROTEASE M14 CARBOXYPEPTIDASE"/>
    <property type="match status" value="1"/>
</dbReference>
<dbReference type="SUPFAM" id="SSF53187">
    <property type="entry name" value="Zn-dependent exopeptidases"/>
    <property type="match status" value="1"/>
</dbReference>
<comment type="subcellular location">
    <subcellularLocation>
        <location evidence="2">Secreted</location>
    </subcellularLocation>
</comment>